<dbReference type="InterPro" id="IPR001387">
    <property type="entry name" value="Cro/C1-type_HTH"/>
</dbReference>
<dbReference type="Pfam" id="PF19054">
    <property type="entry name" value="DUF5753"/>
    <property type="match status" value="1"/>
</dbReference>
<evidence type="ECO:0000313" key="2">
    <source>
        <dbReference type="EMBL" id="MFC7599077.1"/>
    </source>
</evidence>
<dbReference type="CDD" id="cd00093">
    <property type="entry name" value="HTH_XRE"/>
    <property type="match status" value="1"/>
</dbReference>
<dbReference type="InterPro" id="IPR010982">
    <property type="entry name" value="Lambda_DNA-bd_dom_sf"/>
</dbReference>
<dbReference type="PROSITE" id="PS50943">
    <property type="entry name" value="HTH_CROC1"/>
    <property type="match status" value="1"/>
</dbReference>
<dbReference type="Pfam" id="PF01381">
    <property type="entry name" value="HTH_3"/>
    <property type="match status" value="1"/>
</dbReference>
<accession>A0ABW2SSR5</accession>
<keyword evidence="3" id="KW-1185">Reference proteome</keyword>
<dbReference type="RefSeq" id="WP_343963363.1">
    <property type="nucleotide sequence ID" value="NZ_BAAAGK010000017.1"/>
</dbReference>
<dbReference type="Proteomes" id="UP001596514">
    <property type="component" value="Unassembled WGS sequence"/>
</dbReference>
<dbReference type="SUPFAM" id="SSF47413">
    <property type="entry name" value="lambda repressor-like DNA-binding domains"/>
    <property type="match status" value="1"/>
</dbReference>
<organism evidence="2 3">
    <name type="scientific">Streptosporangium amethystogenes subsp. fukuiense</name>
    <dbReference type="NCBI Taxonomy" id="698418"/>
    <lineage>
        <taxon>Bacteria</taxon>
        <taxon>Bacillati</taxon>
        <taxon>Actinomycetota</taxon>
        <taxon>Actinomycetes</taxon>
        <taxon>Streptosporangiales</taxon>
        <taxon>Streptosporangiaceae</taxon>
        <taxon>Streptosporangium</taxon>
    </lineage>
</organism>
<name>A0ABW2SSR5_9ACTN</name>
<sequence length="276" mass="30982">MSISPSISPTVSPKEYFAAELRKYRKQAGLSQKELADLIGWSTSLVSMVELGHRKAPREMAQKIDEVLELGSALTDLWDLLNHVGSHLPDWFRPWIEIEREAETLRAWQPLVVPGLLQTRDYAEAMLRGEPRITPEQLEEYVSARMDRQTILSRPTPPMLWAVIDESVLFRPVGEDHVMAAQLKHLAEAGERPDIAIQVLPTQARTTTGVSGGFVIAQAHRGMLNAAYVESAGAGQVTDRPDEVAVLALRYETIRVEALSQRESLKLIKETIKRWT</sequence>
<proteinExistence type="predicted"/>
<dbReference type="EMBL" id="JBHTEE010000001">
    <property type="protein sequence ID" value="MFC7599077.1"/>
    <property type="molecule type" value="Genomic_DNA"/>
</dbReference>
<feature type="domain" description="HTH cro/C1-type" evidence="1">
    <location>
        <begin position="21"/>
        <end position="77"/>
    </location>
</feature>
<reference evidence="3" key="1">
    <citation type="journal article" date="2019" name="Int. J. Syst. Evol. Microbiol.">
        <title>The Global Catalogue of Microorganisms (GCM) 10K type strain sequencing project: providing services to taxonomists for standard genome sequencing and annotation.</title>
        <authorList>
            <consortium name="The Broad Institute Genomics Platform"/>
            <consortium name="The Broad Institute Genome Sequencing Center for Infectious Disease"/>
            <person name="Wu L."/>
            <person name="Ma J."/>
        </authorList>
    </citation>
    <scope>NUCLEOTIDE SEQUENCE [LARGE SCALE GENOMIC DNA]</scope>
    <source>
        <strain evidence="3">JCM 10083</strain>
    </source>
</reference>
<dbReference type="Gene3D" id="1.10.260.40">
    <property type="entry name" value="lambda repressor-like DNA-binding domains"/>
    <property type="match status" value="1"/>
</dbReference>
<evidence type="ECO:0000259" key="1">
    <source>
        <dbReference type="PROSITE" id="PS50943"/>
    </source>
</evidence>
<protein>
    <submittedName>
        <fullName evidence="2">Helix-turn-helix transcriptional regulator</fullName>
    </submittedName>
</protein>
<comment type="caution">
    <text evidence="2">The sequence shown here is derived from an EMBL/GenBank/DDBJ whole genome shotgun (WGS) entry which is preliminary data.</text>
</comment>
<gene>
    <name evidence="2" type="ORF">ACFQVD_03010</name>
</gene>
<dbReference type="SMART" id="SM00530">
    <property type="entry name" value="HTH_XRE"/>
    <property type="match status" value="1"/>
</dbReference>
<evidence type="ECO:0000313" key="3">
    <source>
        <dbReference type="Proteomes" id="UP001596514"/>
    </source>
</evidence>
<dbReference type="InterPro" id="IPR043917">
    <property type="entry name" value="DUF5753"/>
</dbReference>